<evidence type="ECO:0000313" key="5">
    <source>
        <dbReference type="EMBL" id="SEA75426.1"/>
    </source>
</evidence>
<dbReference type="PANTHER" id="PTHR48094:SF11">
    <property type="entry name" value="GLUTATHIONE-INDEPENDENT GLYOXALASE HSP31-RELATED"/>
    <property type="match status" value="1"/>
</dbReference>
<gene>
    <name evidence="5" type="ORF">SAMN05444370_1113</name>
</gene>
<keyword evidence="5" id="KW-0645">Protease</keyword>
<sequence length="234" mass="24437">MAQTRILMVLTSNDRTGFNGGPTGLWLDSFAAPFYAFEDAGLAPEIATIKGGAPAIDPACETDEALTEAVRRFRGDARLTEGLTAAPALRKVQITAYDAIFLPGGRGAMWDFTACPELTVALEQFALKARPIGAVGHGVAGLTPVMDPRGQPLTRGRKVACFTDAEEEAEGYAGAMPYSLEGKLRSLGAEVEPTAPFTPNVAVDELLATGQNAASAMGVAEALVEIVRGVRVAA</sequence>
<evidence type="ECO:0000256" key="3">
    <source>
        <dbReference type="ARBA" id="ARBA00038493"/>
    </source>
</evidence>
<dbReference type="EMBL" id="FNQM01000011">
    <property type="protein sequence ID" value="SEA75426.1"/>
    <property type="molecule type" value="Genomic_DNA"/>
</dbReference>
<keyword evidence="6" id="KW-1185">Reference proteome</keyword>
<dbReference type="GO" id="GO:0006508">
    <property type="term" value="P:proteolysis"/>
    <property type="evidence" value="ECO:0007669"/>
    <property type="project" value="UniProtKB-KW"/>
</dbReference>
<evidence type="ECO:0000313" key="6">
    <source>
        <dbReference type="Proteomes" id="UP000198703"/>
    </source>
</evidence>
<keyword evidence="1" id="KW-0346">Stress response</keyword>
<dbReference type="InterPro" id="IPR050325">
    <property type="entry name" value="Prot/Nucl_acid_deglycase"/>
</dbReference>
<dbReference type="GO" id="GO:0005737">
    <property type="term" value="C:cytoplasm"/>
    <property type="evidence" value="ECO:0007669"/>
    <property type="project" value="TreeGrafter"/>
</dbReference>
<reference evidence="5 6" key="1">
    <citation type="submission" date="2016-10" db="EMBL/GenBank/DDBJ databases">
        <authorList>
            <person name="de Groot N.N."/>
        </authorList>
    </citation>
    <scope>NUCLEOTIDE SEQUENCE [LARGE SCALE GENOMIC DNA]</scope>
    <source>
        <strain evidence="5 6">DSM 15345</strain>
    </source>
</reference>
<dbReference type="GO" id="GO:0008233">
    <property type="term" value="F:peptidase activity"/>
    <property type="evidence" value="ECO:0007669"/>
    <property type="project" value="UniProtKB-KW"/>
</dbReference>
<proteinExistence type="inferred from homology"/>
<evidence type="ECO:0000256" key="2">
    <source>
        <dbReference type="ARBA" id="ARBA00023239"/>
    </source>
</evidence>
<keyword evidence="5" id="KW-0378">Hydrolase</keyword>
<dbReference type="STRING" id="89524.SAMN05444370_1113"/>
<accession>A0A1H4DS74</accession>
<dbReference type="RefSeq" id="WP_175478939.1">
    <property type="nucleotide sequence ID" value="NZ_FNQM01000011.1"/>
</dbReference>
<feature type="domain" description="DJ-1/PfpI" evidence="4">
    <location>
        <begin position="32"/>
        <end position="225"/>
    </location>
</feature>
<evidence type="ECO:0000259" key="4">
    <source>
        <dbReference type="Pfam" id="PF01965"/>
    </source>
</evidence>
<name>A0A1H4DS74_9RHOB</name>
<dbReference type="GO" id="GO:0019172">
    <property type="term" value="F:glyoxalase III activity"/>
    <property type="evidence" value="ECO:0007669"/>
    <property type="project" value="TreeGrafter"/>
</dbReference>
<dbReference type="Pfam" id="PF01965">
    <property type="entry name" value="DJ-1_PfpI"/>
    <property type="match status" value="1"/>
</dbReference>
<organism evidence="5 6">
    <name type="scientific">Rubrimonas cliftonensis</name>
    <dbReference type="NCBI Taxonomy" id="89524"/>
    <lineage>
        <taxon>Bacteria</taxon>
        <taxon>Pseudomonadati</taxon>
        <taxon>Pseudomonadota</taxon>
        <taxon>Alphaproteobacteria</taxon>
        <taxon>Rhodobacterales</taxon>
        <taxon>Paracoccaceae</taxon>
        <taxon>Rubrimonas</taxon>
    </lineage>
</organism>
<dbReference type="InterPro" id="IPR002818">
    <property type="entry name" value="DJ-1/PfpI"/>
</dbReference>
<dbReference type="InterPro" id="IPR029062">
    <property type="entry name" value="Class_I_gatase-like"/>
</dbReference>
<protein>
    <submittedName>
        <fullName evidence="5">Putative intracellular protease/amidase</fullName>
    </submittedName>
</protein>
<evidence type="ECO:0000256" key="1">
    <source>
        <dbReference type="ARBA" id="ARBA00023016"/>
    </source>
</evidence>
<dbReference type="GO" id="GO:0019243">
    <property type="term" value="P:methylglyoxal catabolic process to D-lactate via S-lactoyl-glutathione"/>
    <property type="evidence" value="ECO:0007669"/>
    <property type="project" value="TreeGrafter"/>
</dbReference>
<comment type="similarity">
    <text evidence="3">Belongs to the peptidase C56 family. HSP31-like subfamily.</text>
</comment>
<dbReference type="AlphaFoldDB" id="A0A1H4DS74"/>
<keyword evidence="2" id="KW-0456">Lyase</keyword>
<dbReference type="Proteomes" id="UP000198703">
    <property type="component" value="Unassembled WGS sequence"/>
</dbReference>
<dbReference type="PANTHER" id="PTHR48094">
    <property type="entry name" value="PROTEIN/NUCLEIC ACID DEGLYCASE DJ-1-RELATED"/>
    <property type="match status" value="1"/>
</dbReference>
<dbReference type="Gene3D" id="3.40.50.880">
    <property type="match status" value="1"/>
</dbReference>
<dbReference type="SUPFAM" id="SSF52317">
    <property type="entry name" value="Class I glutamine amidotransferase-like"/>
    <property type="match status" value="1"/>
</dbReference>
<dbReference type="CDD" id="cd03141">
    <property type="entry name" value="GATase1_Hsp31_like"/>
    <property type="match status" value="1"/>
</dbReference>